<keyword evidence="4 7" id="KW-0812">Transmembrane</keyword>
<dbReference type="InterPro" id="IPR010290">
    <property type="entry name" value="TM_effector"/>
</dbReference>
<evidence type="ECO:0000256" key="6">
    <source>
        <dbReference type="ARBA" id="ARBA00023136"/>
    </source>
</evidence>
<keyword evidence="2" id="KW-0813">Transport</keyword>
<keyword evidence="5 7" id="KW-1133">Transmembrane helix</keyword>
<evidence type="ECO:0000256" key="3">
    <source>
        <dbReference type="ARBA" id="ARBA00022475"/>
    </source>
</evidence>
<feature type="transmembrane region" description="Helical" evidence="7">
    <location>
        <begin position="95"/>
        <end position="121"/>
    </location>
</feature>
<dbReference type="Pfam" id="PF05977">
    <property type="entry name" value="MFS_3"/>
    <property type="match status" value="1"/>
</dbReference>
<keyword evidence="9" id="KW-1185">Reference proteome</keyword>
<dbReference type="Proteomes" id="UP000319103">
    <property type="component" value="Unassembled WGS sequence"/>
</dbReference>
<feature type="transmembrane region" description="Helical" evidence="7">
    <location>
        <begin position="61"/>
        <end position="83"/>
    </location>
</feature>
<proteinExistence type="predicted"/>
<keyword evidence="6 7" id="KW-0472">Membrane</keyword>
<dbReference type="EMBL" id="VIGB01000003">
    <property type="protein sequence ID" value="TQF02495.1"/>
    <property type="molecule type" value="Genomic_DNA"/>
</dbReference>
<evidence type="ECO:0000256" key="1">
    <source>
        <dbReference type="ARBA" id="ARBA00004651"/>
    </source>
</evidence>
<evidence type="ECO:0000313" key="8">
    <source>
        <dbReference type="EMBL" id="TQF02495.1"/>
    </source>
</evidence>
<dbReference type="RefSeq" id="WP_141633188.1">
    <property type="nucleotide sequence ID" value="NZ_VIGB01000003.1"/>
</dbReference>
<evidence type="ECO:0000256" key="5">
    <source>
        <dbReference type="ARBA" id="ARBA00022989"/>
    </source>
</evidence>
<keyword evidence="3" id="KW-1003">Cell membrane</keyword>
<reference evidence="8 9" key="1">
    <citation type="submission" date="2019-06" db="EMBL/GenBank/DDBJ databases">
        <title>Description of Kitasatospora acidophila sp. nov. isolated from pine grove soil, and reclassification of Streptomyces novaecaesareae to Kitasatospora novaeceasareae comb. nov.</title>
        <authorList>
            <person name="Kim M.J."/>
        </authorList>
    </citation>
    <scope>NUCLEOTIDE SEQUENCE [LARGE SCALE GENOMIC DNA]</scope>
    <source>
        <strain evidence="8 9">MMS16-CNU292</strain>
    </source>
</reference>
<dbReference type="PANTHER" id="PTHR23513">
    <property type="entry name" value="INTEGRAL MEMBRANE EFFLUX PROTEIN-RELATED"/>
    <property type="match status" value="1"/>
</dbReference>
<comment type="caution">
    <text evidence="8">The sequence shown here is derived from an EMBL/GenBank/DDBJ whole genome shotgun (WGS) entry which is preliminary data.</text>
</comment>
<gene>
    <name evidence="8" type="ORF">E6W39_09690</name>
</gene>
<dbReference type="OrthoDB" id="3539228at2"/>
<comment type="subcellular location">
    <subcellularLocation>
        <location evidence="1">Cell membrane</location>
        <topology evidence="1">Multi-pass membrane protein</topology>
    </subcellularLocation>
</comment>
<sequence length="199" mass="20900">MTDTDHEAAALDAERAKPPSPLRDRPFRWFFIGRAASLFGGSMTSVALAFAVLQRTSDPHWLGYVLAAQMTPMIALLILGGGLADRYRRDRLLRLANLSAGLTQAFVAFVVLSGASLWLLLPASVLNGVAEAFTTPALRGIVPELVAPEAIQRANSMLASTRNAAKVLGPSLAGVLAAGIGGGWGSPAMPPGSWSRRPA</sequence>
<name>A0A540W0E2_9ACTN</name>
<accession>A0A540W0E2</accession>
<dbReference type="AlphaFoldDB" id="A0A540W0E2"/>
<dbReference type="GO" id="GO:0005886">
    <property type="term" value="C:plasma membrane"/>
    <property type="evidence" value="ECO:0007669"/>
    <property type="project" value="UniProtKB-SubCell"/>
</dbReference>
<evidence type="ECO:0000256" key="7">
    <source>
        <dbReference type="SAM" id="Phobius"/>
    </source>
</evidence>
<dbReference type="Gene3D" id="1.20.1250.20">
    <property type="entry name" value="MFS general substrate transporter like domains"/>
    <property type="match status" value="1"/>
</dbReference>
<dbReference type="SUPFAM" id="SSF103473">
    <property type="entry name" value="MFS general substrate transporter"/>
    <property type="match status" value="1"/>
</dbReference>
<dbReference type="PANTHER" id="PTHR23513:SF6">
    <property type="entry name" value="MAJOR FACILITATOR SUPERFAMILY ASSOCIATED DOMAIN-CONTAINING PROTEIN"/>
    <property type="match status" value="1"/>
</dbReference>
<protein>
    <submittedName>
        <fullName evidence="8">MFS transporter</fullName>
    </submittedName>
</protein>
<evidence type="ECO:0000256" key="2">
    <source>
        <dbReference type="ARBA" id="ARBA00022448"/>
    </source>
</evidence>
<dbReference type="InterPro" id="IPR036259">
    <property type="entry name" value="MFS_trans_sf"/>
</dbReference>
<organism evidence="8 9">
    <name type="scientific">Kitasatospora acidiphila</name>
    <dbReference type="NCBI Taxonomy" id="2567942"/>
    <lineage>
        <taxon>Bacteria</taxon>
        <taxon>Bacillati</taxon>
        <taxon>Actinomycetota</taxon>
        <taxon>Actinomycetes</taxon>
        <taxon>Kitasatosporales</taxon>
        <taxon>Streptomycetaceae</taxon>
        <taxon>Kitasatospora</taxon>
    </lineage>
</organism>
<evidence type="ECO:0000313" key="9">
    <source>
        <dbReference type="Proteomes" id="UP000319103"/>
    </source>
</evidence>
<evidence type="ECO:0000256" key="4">
    <source>
        <dbReference type="ARBA" id="ARBA00022692"/>
    </source>
</evidence>
<feature type="transmembrane region" description="Helical" evidence="7">
    <location>
        <begin position="31"/>
        <end position="55"/>
    </location>
</feature>